<evidence type="ECO:0000256" key="2">
    <source>
        <dbReference type="ARBA" id="ARBA00022670"/>
    </source>
</evidence>
<evidence type="ECO:0000256" key="4">
    <source>
        <dbReference type="ARBA" id="ARBA00022807"/>
    </source>
</evidence>
<keyword evidence="4" id="KW-0788">Thiol protease</keyword>
<dbReference type="InterPro" id="IPR038765">
    <property type="entry name" value="Papain-like_cys_pep_sf"/>
</dbReference>
<evidence type="ECO:0000256" key="1">
    <source>
        <dbReference type="ARBA" id="ARBA00005234"/>
    </source>
</evidence>
<dbReference type="GO" id="GO:0016929">
    <property type="term" value="F:deSUMOylase activity"/>
    <property type="evidence" value="ECO:0007669"/>
    <property type="project" value="TreeGrafter"/>
</dbReference>
<evidence type="ECO:0000259" key="5">
    <source>
        <dbReference type="PROSITE" id="PS50600"/>
    </source>
</evidence>
<evidence type="ECO:0000256" key="3">
    <source>
        <dbReference type="ARBA" id="ARBA00022801"/>
    </source>
</evidence>
<comment type="similarity">
    <text evidence="1">Belongs to the peptidase C48 family.</text>
</comment>
<sequence length="376" mass="42153">MFSLLLQHCREQLLTLPPCWSSTLVSIARFNAHTEEAKALAVRLSQGTPEISLHWVTPTVIEAPEVISEEHSILPDLEADGALNTEDVIALDYLIDKAPLADQDGEPPGFTVPPQIIWRTPLELMFDPTPVPRESEIALIRTDSATRVLPEMEGFAHGFLEPEDITMLASPTSCINDVCLNSGISLLFSAIHTHTSIPNCYAVFTTYDLPHARYKNDPELWRAMKHTQFWTKDLWILPIHRPGHWVLCITDLSRCELRLFDSLAEESPWRKDVNVSMSPCLGALFLMSLKDITFFIGRLCGIAKSTLPDVQINLQDWQARPLVTVPVQTNNYDCGIWVLATVAATLRGFHVTSLTERDMPAFRAYLHICVLSLTSA</sequence>
<dbReference type="GO" id="GO:0005634">
    <property type="term" value="C:nucleus"/>
    <property type="evidence" value="ECO:0007669"/>
    <property type="project" value="TreeGrafter"/>
</dbReference>
<dbReference type="Proteomes" id="UP000683000">
    <property type="component" value="Unassembled WGS sequence"/>
</dbReference>
<dbReference type="Pfam" id="PF02902">
    <property type="entry name" value="Peptidase_C48"/>
    <property type="match status" value="1"/>
</dbReference>
<dbReference type="EMBL" id="JAGFBS010000011">
    <property type="protein sequence ID" value="KAG6376561.1"/>
    <property type="molecule type" value="Genomic_DNA"/>
</dbReference>
<dbReference type="GO" id="GO:0006508">
    <property type="term" value="P:proteolysis"/>
    <property type="evidence" value="ECO:0007669"/>
    <property type="project" value="UniProtKB-KW"/>
</dbReference>
<protein>
    <recommendedName>
        <fullName evidence="5">Ubiquitin-like protease family profile domain-containing protein</fullName>
    </recommendedName>
</protein>
<dbReference type="SUPFAM" id="SSF54001">
    <property type="entry name" value="Cysteine proteinases"/>
    <property type="match status" value="1"/>
</dbReference>
<evidence type="ECO:0000313" key="6">
    <source>
        <dbReference type="EMBL" id="KAG6376561.1"/>
    </source>
</evidence>
<dbReference type="InterPro" id="IPR003653">
    <property type="entry name" value="Peptidase_C48_C"/>
</dbReference>
<proteinExistence type="inferred from homology"/>
<dbReference type="PANTHER" id="PTHR12606:SF141">
    <property type="entry name" value="GH15225P-RELATED"/>
    <property type="match status" value="1"/>
</dbReference>
<accession>A0A8I3A9A6</accession>
<dbReference type="AlphaFoldDB" id="A0A8I3A9A6"/>
<evidence type="ECO:0000313" key="7">
    <source>
        <dbReference type="Proteomes" id="UP000683000"/>
    </source>
</evidence>
<dbReference type="PANTHER" id="PTHR12606">
    <property type="entry name" value="SENTRIN/SUMO-SPECIFIC PROTEASE"/>
    <property type="match status" value="1"/>
</dbReference>
<gene>
    <name evidence="6" type="ORF">JVT61DRAFT_1537</name>
</gene>
<keyword evidence="7" id="KW-1185">Reference proteome</keyword>
<dbReference type="OrthoDB" id="2976051at2759"/>
<feature type="domain" description="Ubiquitin-like protease family profile" evidence="5">
    <location>
        <begin position="158"/>
        <end position="345"/>
    </location>
</feature>
<name>A0A8I3A9A6_9AGAM</name>
<dbReference type="Gene3D" id="3.40.395.10">
    <property type="entry name" value="Adenoviral Proteinase, Chain A"/>
    <property type="match status" value="1"/>
</dbReference>
<dbReference type="PROSITE" id="PS50600">
    <property type="entry name" value="ULP_PROTEASE"/>
    <property type="match status" value="1"/>
</dbReference>
<comment type="caution">
    <text evidence="6">The sequence shown here is derived from an EMBL/GenBank/DDBJ whole genome shotgun (WGS) entry which is preliminary data.</text>
</comment>
<keyword evidence="2" id="KW-0645">Protease</keyword>
<dbReference type="GO" id="GO:0016926">
    <property type="term" value="P:protein desumoylation"/>
    <property type="evidence" value="ECO:0007669"/>
    <property type="project" value="TreeGrafter"/>
</dbReference>
<reference evidence="6" key="1">
    <citation type="submission" date="2021-03" db="EMBL/GenBank/DDBJ databases">
        <title>Evolutionary innovations through gain and loss of genes in the ectomycorrhizal Boletales.</title>
        <authorList>
            <person name="Wu G."/>
            <person name="Miyauchi S."/>
            <person name="Morin E."/>
            <person name="Yang Z.-L."/>
            <person name="Xu J."/>
            <person name="Martin F.M."/>
        </authorList>
    </citation>
    <scope>NUCLEOTIDE SEQUENCE</scope>
    <source>
        <strain evidence="6">BR01</strain>
    </source>
</reference>
<keyword evidence="3" id="KW-0378">Hydrolase</keyword>
<organism evidence="6 7">
    <name type="scientific">Boletus reticuloceps</name>
    <dbReference type="NCBI Taxonomy" id="495285"/>
    <lineage>
        <taxon>Eukaryota</taxon>
        <taxon>Fungi</taxon>
        <taxon>Dikarya</taxon>
        <taxon>Basidiomycota</taxon>
        <taxon>Agaricomycotina</taxon>
        <taxon>Agaricomycetes</taxon>
        <taxon>Agaricomycetidae</taxon>
        <taxon>Boletales</taxon>
        <taxon>Boletineae</taxon>
        <taxon>Boletaceae</taxon>
        <taxon>Boletoideae</taxon>
        <taxon>Boletus</taxon>
    </lineage>
</organism>